<dbReference type="RefSeq" id="XP_015408159.1">
    <property type="nucleotide sequence ID" value="XM_015550089.1"/>
</dbReference>
<dbReference type="STRING" id="1509407.A0A0L1J5Z2"/>
<feature type="transmembrane region" description="Helical" evidence="2">
    <location>
        <begin position="51"/>
        <end position="72"/>
    </location>
</feature>
<feature type="compositionally biased region" description="Low complexity" evidence="1">
    <location>
        <begin position="134"/>
        <end position="197"/>
    </location>
</feature>
<evidence type="ECO:0000313" key="4">
    <source>
        <dbReference type="Proteomes" id="UP000037505"/>
    </source>
</evidence>
<protein>
    <submittedName>
        <fullName evidence="3">GPI anchored cell wall protein</fullName>
    </submittedName>
</protein>
<keyword evidence="2" id="KW-1133">Transmembrane helix</keyword>
<comment type="caution">
    <text evidence="3">The sequence shown here is derived from an EMBL/GenBank/DDBJ whole genome shotgun (WGS) entry which is preliminary data.</text>
</comment>
<dbReference type="Proteomes" id="UP000037505">
    <property type="component" value="Unassembled WGS sequence"/>
</dbReference>
<sequence length="228" mass="22929">LSLFIANCHSFLSPSPFFSIKLVFVSLFLHSTPNSPIQITTRTPKRPSIMLFAKSALVLSFLALGNIAAAAVPRACLLEVIGNEPKPGDFKAVCVDKVQTKIESVCSDDDKKDALKQFADTCSSAGHKIVVNTSTSSTASSTGTSTADSKSSSSGFVTATATSTSGSGSSAGVNPTSGSDSGSNSGSGSGSATSSAGVPLHTNAGSSDRHIPAAAFAAVVFVGFAATL</sequence>
<keyword evidence="2" id="KW-0472">Membrane</keyword>
<gene>
    <name evidence="3" type="ORF">ANOM_004832</name>
</gene>
<feature type="transmembrane region" description="Helical" evidence="2">
    <location>
        <begin position="12"/>
        <end position="30"/>
    </location>
</feature>
<reference evidence="3 4" key="1">
    <citation type="submission" date="2014-06" db="EMBL/GenBank/DDBJ databases">
        <title>The Genome of the Aflatoxigenic Filamentous Fungus Aspergillus nomius.</title>
        <authorList>
            <person name="Moore M.G."/>
            <person name="Shannon B.M."/>
            <person name="Brian M.M."/>
        </authorList>
    </citation>
    <scope>NUCLEOTIDE SEQUENCE [LARGE SCALE GENOMIC DNA]</scope>
    <source>
        <strain evidence="3 4">NRRL 13137</strain>
    </source>
</reference>
<feature type="region of interest" description="Disordered" evidence="1">
    <location>
        <begin position="134"/>
        <end position="203"/>
    </location>
</feature>
<organism evidence="3 4">
    <name type="scientific">Aspergillus nomiae NRRL (strain ATCC 15546 / NRRL 13137 / CBS 260.88 / M93)</name>
    <dbReference type="NCBI Taxonomy" id="1509407"/>
    <lineage>
        <taxon>Eukaryota</taxon>
        <taxon>Fungi</taxon>
        <taxon>Dikarya</taxon>
        <taxon>Ascomycota</taxon>
        <taxon>Pezizomycotina</taxon>
        <taxon>Eurotiomycetes</taxon>
        <taxon>Eurotiomycetidae</taxon>
        <taxon>Eurotiales</taxon>
        <taxon>Aspergillaceae</taxon>
        <taxon>Aspergillus</taxon>
        <taxon>Aspergillus subgen. Circumdati</taxon>
    </lineage>
</organism>
<evidence type="ECO:0000313" key="3">
    <source>
        <dbReference type="EMBL" id="KNG87236.1"/>
    </source>
</evidence>
<accession>A0A0L1J5Z2</accession>
<evidence type="ECO:0000256" key="1">
    <source>
        <dbReference type="SAM" id="MobiDB-lite"/>
    </source>
</evidence>
<keyword evidence="4" id="KW-1185">Reference proteome</keyword>
<dbReference type="GeneID" id="26806636"/>
<dbReference type="EMBL" id="JNOM01000088">
    <property type="protein sequence ID" value="KNG87236.1"/>
    <property type="molecule type" value="Genomic_DNA"/>
</dbReference>
<name>A0A0L1J5Z2_ASPN3</name>
<dbReference type="AlphaFoldDB" id="A0A0L1J5Z2"/>
<evidence type="ECO:0000256" key="2">
    <source>
        <dbReference type="SAM" id="Phobius"/>
    </source>
</evidence>
<feature type="non-terminal residue" evidence="3">
    <location>
        <position position="1"/>
    </location>
</feature>
<keyword evidence="2" id="KW-0812">Transmembrane</keyword>
<proteinExistence type="predicted"/>
<dbReference type="OrthoDB" id="4776947at2759"/>